<gene>
    <name evidence="1" type="ORF">DVH24_012706</name>
</gene>
<reference evidence="1 2" key="1">
    <citation type="submission" date="2018-10" db="EMBL/GenBank/DDBJ databases">
        <title>A high-quality apple genome assembly.</title>
        <authorList>
            <person name="Hu J."/>
        </authorList>
    </citation>
    <scope>NUCLEOTIDE SEQUENCE [LARGE SCALE GENOMIC DNA]</scope>
    <source>
        <strain evidence="2">cv. HFTH1</strain>
        <tissue evidence="1">Young leaf</tissue>
    </source>
</reference>
<protein>
    <submittedName>
        <fullName evidence="1">Uncharacterized protein</fullName>
    </submittedName>
</protein>
<evidence type="ECO:0000313" key="1">
    <source>
        <dbReference type="EMBL" id="RXH73022.1"/>
    </source>
</evidence>
<sequence>MFSLQTLKSCRSLQRQRTAPVHILIAFFSCFRLVTYLIENAVELEKIVLHHDVHFWDVPAQKSIEEKKREDEERNRATQQLKAKVPSRIQFDPTDYALPKHLALAKSVEVLNDTL</sequence>
<dbReference type="EMBL" id="RDQH01000341">
    <property type="protein sequence ID" value="RXH73022.1"/>
    <property type="molecule type" value="Genomic_DNA"/>
</dbReference>
<organism evidence="1 2">
    <name type="scientific">Malus domestica</name>
    <name type="common">Apple</name>
    <name type="synonym">Pyrus malus</name>
    <dbReference type="NCBI Taxonomy" id="3750"/>
    <lineage>
        <taxon>Eukaryota</taxon>
        <taxon>Viridiplantae</taxon>
        <taxon>Streptophyta</taxon>
        <taxon>Embryophyta</taxon>
        <taxon>Tracheophyta</taxon>
        <taxon>Spermatophyta</taxon>
        <taxon>Magnoliopsida</taxon>
        <taxon>eudicotyledons</taxon>
        <taxon>Gunneridae</taxon>
        <taxon>Pentapetalae</taxon>
        <taxon>rosids</taxon>
        <taxon>fabids</taxon>
        <taxon>Rosales</taxon>
        <taxon>Rosaceae</taxon>
        <taxon>Amygdaloideae</taxon>
        <taxon>Maleae</taxon>
        <taxon>Malus</taxon>
    </lineage>
</organism>
<dbReference type="Proteomes" id="UP000290289">
    <property type="component" value="Chromosome 15"/>
</dbReference>
<proteinExistence type="predicted"/>
<accession>A0A498HSR6</accession>
<dbReference type="AlphaFoldDB" id="A0A498HSR6"/>
<keyword evidence="2" id="KW-1185">Reference proteome</keyword>
<comment type="caution">
    <text evidence="1">The sequence shown here is derived from an EMBL/GenBank/DDBJ whole genome shotgun (WGS) entry which is preliminary data.</text>
</comment>
<name>A0A498HSR6_MALDO</name>
<evidence type="ECO:0000313" key="2">
    <source>
        <dbReference type="Proteomes" id="UP000290289"/>
    </source>
</evidence>